<dbReference type="RefSeq" id="WP_379960066.1">
    <property type="nucleotide sequence ID" value="NZ_JAUYVI010000007.1"/>
</dbReference>
<dbReference type="InterPro" id="IPR009097">
    <property type="entry name" value="Cyclic_Pdiesterase"/>
</dbReference>
<sequence length="236" mass="26604">MLDTIRPSLAKLLASRMDAPPPRLGIRYDAAGNFLFEPGNTIVCHLARRSASEAAVLQVRERFLALPGADCLAFTPAASLHMTLFQGVVDTRRKHPYWPADIPLHLGIDEMTRRMMTRLDGFDGSGPFSVKVTEVTPTGLAVEGVTKEDANVMRAWRDKLAHTFGYRHPDHDRYSFHITFAYVIRGIPDAVAAQWQRALEESLELLQREAPVIALKEPAFCRFRDMKQFEELMILA</sequence>
<evidence type="ECO:0000259" key="1">
    <source>
        <dbReference type="Pfam" id="PF08975"/>
    </source>
</evidence>
<dbReference type="InterPro" id="IPR015069">
    <property type="entry name" value="2H-PEstase_DUF1868"/>
</dbReference>
<name>A0ABU0YSA5_9PROT</name>
<organism evidence="2 3">
    <name type="scientific">Dongia sedimenti</name>
    <dbReference type="NCBI Taxonomy" id="3064282"/>
    <lineage>
        <taxon>Bacteria</taxon>
        <taxon>Pseudomonadati</taxon>
        <taxon>Pseudomonadota</taxon>
        <taxon>Alphaproteobacteria</taxon>
        <taxon>Rhodospirillales</taxon>
        <taxon>Dongiaceae</taxon>
        <taxon>Dongia</taxon>
    </lineage>
</organism>
<accession>A0ABU0YSA5</accession>
<evidence type="ECO:0000313" key="3">
    <source>
        <dbReference type="Proteomes" id="UP001230156"/>
    </source>
</evidence>
<evidence type="ECO:0000313" key="2">
    <source>
        <dbReference type="EMBL" id="MDQ7250596.1"/>
    </source>
</evidence>
<reference evidence="3" key="1">
    <citation type="submission" date="2023-08" db="EMBL/GenBank/DDBJ databases">
        <title>Rhodospirillaceae gen. nov., a novel taxon isolated from the Yangtze River Yuezi River estuary sludge.</title>
        <authorList>
            <person name="Ruan L."/>
        </authorList>
    </citation>
    <scope>NUCLEOTIDE SEQUENCE [LARGE SCALE GENOMIC DNA]</scope>
    <source>
        <strain evidence="3">R-7</strain>
    </source>
</reference>
<dbReference type="SUPFAM" id="SSF55144">
    <property type="entry name" value="LigT-like"/>
    <property type="match status" value="1"/>
</dbReference>
<feature type="domain" description="DUF1868" evidence="1">
    <location>
        <begin position="27"/>
        <end position="139"/>
    </location>
</feature>
<dbReference type="Proteomes" id="UP001230156">
    <property type="component" value="Unassembled WGS sequence"/>
</dbReference>
<protein>
    <submittedName>
        <fullName evidence="2">DUF1868 domain-containing protein</fullName>
    </submittedName>
</protein>
<gene>
    <name evidence="2" type="ORF">Q8A70_23105</name>
</gene>
<dbReference type="Gene3D" id="3.90.1140.10">
    <property type="entry name" value="Cyclic phosphodiesterase"/>
    <property type="match status" value="1"/>
</dbReference>
<dbReference type="EMBL" id="JAUYVI010000007">
    <property type="protein sequence ID" value="MDQ7250596.1"/>
    <property type="molecule type" value="Genomic_DNA"/>
</dbReference>
<dbReference type="Pfam" id="PF08975">
    <property type="entry name" value="2H-phosphodiest"/>
    <property type="match status" value="1"/>
</dbReference>
<comment type="caution">
    <text evidence="2">The sequence shown here is derived from an EMBL/GenBank/DDBJ whole genome shotgun (WGS) entry which is preliminary data.</text>
</comment>
<keyword evidence="3" id="KW-1185">Reference proteome</keyword>
<proteinExistence type="predicted"/>